<reference evidence="1" key="1">
    <citation type="journal article" date="2014" name="Front. Microbiol.">
        <title>High frequency of phylogenetically diverse reductive dehalogenase-homologous genes in deep subseafloor sedimentary metagenomes.</title>
        <authorList>
            <person name="Kawai M."/>
            <person name="Futagami T."/>
            <person name="Toyoda A."/>
            <person name="Takaki Y."/>
            <person name="Nishi S."/>
            <person name="Hori S."/>
            <person name="Arai W."/>
            <person name="Tsubouchi T."/>
            <person name="Morono Y."/>
            <person name="Uchiyama I."/>
            <person name="Ito T."/>
            <person name="Fujiyama A."/>
            <person name="Inagaki F."/>
            <person name="Takami H."/>
        </authorList>
    </citation>
    <scope>NUCLEOTIDE SEQUENCE</scope>
    <source>
        <strain evidence="1">Expedition CK06-06</strain>
    </source>
</reference>
<feature type="non-terminal residue" evidence="1">
    <location>
        <position position="1"/>
    </location>
</feature>
<protein>
    <submittedName>
        <fullName evidence="1">Uncharacterized protein</fullName>
    </submittedName>
</protein>
<proteinExistence type="predicted"/>
<organism evidence="1">
    <name type="scientific">marine sediment metagenome</name>
    <dbReference type="NCBI Taxonomy" id="412755"/>
    <lineage>
        <taxon>unclassified sequences</taxon>
        <taxon>metagenomes</taxon>
        <taxon>ecological metagenomes</taxon>
    </lineage>
</organism>
<accession>X1KHY8</accession>
<dbReference type="AlphaFoldDB" id="X1KHY8"/>
<evidence type="ECO:0000313" key="1">
    <source>
        <dbReference type="EMBL" id="GAI06657.1"/>
    </source>
</evidence>
<comment type="caution">
    <text evidence="1">The sequence shown here is derived from an EMBL/GenBank/DDBJ whole genome shotgun (WGS) entry which is preliminary data.</text>
</comment>
<dbReference type="EMBL" id="BARV01009999">
    <property type="protein sequence ID" value="GAI06657.1"/>
    <property type="molecule type" value="Genomic_DNA"/>
</dbReference>
<gene>
    <name evidence="1" type="ORF">S06H3_19515</name>
</gene>
<sequence>VGSTTYPFALALAKQIGQVKLQRFVMSIKHILGALL</sequence>
<name>X1KHY8_9ZZZZ</name>